<sequence>LERKQQGSVVPQLKRKMSPVSEVEEGDRKDSALSQEDCLCPVCLEIFIEPVTLPCTHTFCKSCFLESVDKATLCCPMCRKRVSTWVRHNSKKNTLVDQELWDRIQTFFPLQCQRRLSGQDVEDDDHAEAERPGQSRPAHCPIDAQRRCASDGRDKAQYFCFAIGLSV</sequence>
<dbReference type="EC" id="2.3.2.27" evidence="3"/>
<name>A0ABV0XTY2_9TELE</name>
<evidence type="ECO:0000256" key="1">
    <source>
        <dbReference type="ARBA" id="ARBA00000900"/>
    </source>
</evidence>
<dbReference type="InterPro" id="IPR001841">
    <property type="entry name" value="Znf_RING"/>
</dbReference>
<dbReference type="SUPFAM" id="SSF57850">
    <property type="entry name" value="RING/U-box"/>
    <property type="match status" value="1"/>
</dbReference>
<comment type="caution">
    <text evidence="14">The sequence shown here is derived from an EMBL/GenBank/DDBJ whole genome shotgun (WGS) entry which is preliminary data.</text>
</comment>
<dbReference type="SMART" id="SM00184">
    <property type="entry name" value="RING"/>
    <property type="match status" value="1"/>
</dbReference>
<evidence type="ECO:0000256" key="12">
    <source>
        <dbReference type="SAM" id="MobiDB-lite"/>
    </source>
</evidence>
<reference evidence="14 15" key="1">
    <citation type="submission" date="2021-06" db="EMBL/GenBank/DDBJ databases">
        <authorList>
            <person name="Palmer J.M."/>
        </authorList>
    </citation>
    <scope>NUCLEOTIDE SEQUENCE [LARGE SCALE GENOMIC DNA]</scope>
    <source>
        <strain evidence="14 15">AS_MEX2019</strain>
        <tissue evidence="14">Muscle</tissue>
    </source>
</reference>
<evidence type="ECO:0000256" key="4">
    <source>
        <dbReference type="ARBA" id="ARBA00022679"/>
    </source>
</evidence>
<feature type="region of interest" description="Disordered" evidence="12">
    <location>
        <begin position="118"/>
        <end position="140"/>
    </location>
</feature>
<evidence type="ECO:0000256" key="5">
    <source>
        <dbReference type="ARBA" id="ARBA00022723"/>
    </source>
</evidence>
<dbReference type="Gene3D" id="3.30.40.10">
    <property type="entry name" value="Zinc/RING finger domain, C3HC4 (zinc finger)"/>
    <property type="match status" value="1"/>
</dbReference>
<comment type="subcellular location">
    <subcellularLocation>
        <location evidence="2">Nucleus</location>
    </subcellularLocation>
</comment>
<protein>
    <recommendedName>
        <fullName evidence="3">RING-type E3 ubiquitin transferase</fullName>
        <ecNumber evidence="3">2.3.2.27</ecNumber>
    </recommendedName>
</protein>
<proteinExistence type="predicted"/>
<keyword evidence="9" id="KW-0862">Zinc</keyword>
<dbReference type="InterPro" id="IPR013083">
    <property type="entry name" value="Znf_RING/FYVE/PHD"/>
</dbReference>
<evidence type="ECO:0000256" key="7">
    <source>
        <dbReference type="ARBA" id="ARBA00022771"/>
    </source>
</evidence>
<evidence type="ECO:0000313" key="15">
    <source>
        <dbReference type="Proteomes" id="UP001469553"/>
    </source>
</evidence>
<feature type="domain" description="RING-type" evidence="13">
    <location>
        <begin position="40"/>
        <end position="79"/>
    </location>
</feature>
<dbReference type="PROSITE" id="PS50089">
    <property type="entry name" value="ZF_RING_2"/>
    <property type="match status" value="1"/>
</dbReference>
<evidence type="ECO:0000256" key="6">
    <source>
        <dbReference type="ARBA" id="ARBA00022763"/>
    </source>
</evidence>
<keyword evidence="8" id="KW-0833">Ubl conjugation pathway</keyword>
<dbReference type="Pfam" id="PF00097">
    <property type="entry name" value="zf-C3HC4"/>
    <property type="match status" value="1"/>
</dbReference>
<keyword evidence="7 11" id="KW-0863">Zinc-finger</keyword>
<dbReference type="CDD" id="cd16550">
    <property type="entry name" value="RING-HC_RNF168"/>
    <property type="match status" value="1"/>
</dbReference>
<keyword evidence="10" id="KW-0539">Nucleus</keyword>
<dbReference type="InterPro" id="IPR051657">
    <property type="entry name" value="RNF168/RNF169_E3_ubiq-ligase"/>
</dbReference>
<dbReference type="EMBL" id="JAHRIP010012078">
    <property type="protein sequence ID" value="MEQ2284899.1"/>
    <property type="molecule type" value="Genomic_DNA"/>
</dbReference>
<dbReference type="PANTHER" id="PTHR23328">
    <property type="entry name" value="RING-TYPE DOMAIN-CONTAINING PROTEIN"/>
    <property type="match status" value="1"/>
</dbReference>
<keyword evidence="5" id="KW-0479">Metal-binding</keyword>
<dbReference type="InterPro" id="IPR018957">
    <property type="entry name" value="Znf_C3HC4_RING-type"/>
</dbReference>
<evidence type="ECO:0000259" key="13">
    <source>
        <dbReference type="PROSITE" id="PS50089"/>
    </source>
</evidence>
<dbReference type="Proteomes" id="UP001469553">
    <property type="component" value="Unassembled WGS sequence"/>
</dbReference>
<keyword evidence="4" id="KW-0808">Transferase</keyword>
<evidence type="ECO:0000256" key="8">
    <source>
        <dbReference type="ARBA" id="ARBA00022786"/>
    </source>
</evidence>
<evidence type="ECO:0000256" key="9">
    <source>
        <dbReference type="ARBA" id="ARBA00022833"/>
    </source>
</evidence>
<evidence type="ECO:0000313" key="14">
    <source>
        <dbReference type="EMBL" id="MEQ2284899.1"/>
    </source>
</evidence>
<keyword evidence="6" id="KW-0227">DNA damage</keyword>
<accession>A0ABV0XTY2</accession>
<evidence type="ECO:0000256" key="3">
    <source>
        <dbReference type="ARBA" id="ARBA00012483"/>
    </source>
</evidence>
<gene>
    <name evidence="14" type="ORF">AMECASPLE_026315</name>
</gene>
<keyword evidence="15" id="KW-1185">Reference proteome</keyword>
<organism evidence="14 15">
    <name type="scientific">Ameca splendens</name>
    <dbReference type="NCBI Taxonomy" id="208324"/>
    <lineage>
        <taxon>Eukaryota</taxon>
        <taxon>Metazoa</taxon>
        <taxon>Chordata</taxon>
        <taxon>Craniata</taxon>
        <taxon>Vertebrata</taxon>
        <taxon>Euteleostomi</taxon>
        <taxon>Actinopterygii</taxon>
        <taxon>Neopterygii</taxon>
        <taxon>Teleostei</taxon>
        <taxon>Neoteleostei</taxon>
        <taxon>Acanthomorphata</taxon>
        <taxon>Ovalentaria</taxon>
        <taxon>Atherinomorphae</taxon>
        <taxon>Cyprinodontiformes</taxon>
        <taxon>Goodeidae</taxon>
        <taxon>Ameca</taxon>
    </lineage>
</organism>
<feature type="region of interest" description="Disordered" evidence="12">
    <location>
        <begin position="1"/>
        <end position="28"/>
    </location>
</feature>
<evidence type="ECO:0000256" key="2">
    <source>
        <dbReference type="ARBA" id="ARBA00004123"/>
    </source>
</evidence>
<evidence type="ECO:0000256" key="10">
    <source>
        <dbReference type="ARBA" id="ARBA00023242"/>
    </source>
</evidence>
<evidence type="ECO:0000256" key="11">
    <source>
        <dbReference type="PROSITE-ProRule" id="PRU00175"/>
    </source>
</evidence>
<comment type="catalytic activity">
    <reaction evidence="1">
        <text>S-ubiquitinyl-[E2 ubiquitin-conjugating enzyme]-L-cysteine + [acceptor protein]-L-lysine = [E2 ubiquitin-conjugating enzyme]-L-cysteine + N(6)-ubiquitinyl-[acceptor protein]-L-lysine.</text>
        <dbReference type="EC" id="2.3.2.27"/>
    </reaction>
</comment>
<feature type="non-terminal residue" evidence="14">
    <location>
        <position position="1"/>
    </location>
</feature>
<dbReference type="PANTHER" id="PTHR23328:SF1">
    <property type="entry name" value="E3 UBIQUITIN-PROTEIN LIGASE RNF168"/>
    <property type="match status" value="1"/>
</dbReference>